<dbReference type="RefSeq" id="WP_038476717.1">
    <property type="nucleotide sequence ID" value="NZ_CP003923.1"/>
</dbReference>
<proteinExistence type="predicted"/>
<name>A0A060LXS9_9BACI</name>
<dbReference type="PATRIC" id="fig|1246626.3.peg.453"/>
<reference evidence="1 2" key="1">
    <citation type="journal article" date="2014" name="Gene">
        <title>A comparative genomic analysis of the alkalitolerant soil bacterium Bacillus lehensis G1.</title>
        <authorList>
            <person name="Noor Y.M."/>
            <person name="Samsulrizal N.H."/>
            <person name="Jema'on N.A."/>
            <person name="Low K.O."/>
            <person name="Ramli A.N."/>
            <person name="Alias N.I."/>
            <person name="Damis S.I."/>
            <person name="Fuzi S.F."/>
            <person name="Isa M.N."/>
            <person name="Murad A.M."/>
            <person name="Raih M.F."/>
            <person name="Bakar F.D."/>
            <person name="Najimudin N."/>
            <person name="Mahadi N.M."/>
            <person name="Illias R.M."/>
        </authorList>
    </citation>
    <scope>NUCLEOTIDE SEQUENCE [LARGE SCALE GENOMIC DNA]</scope>
    <source>
        <strain evidence="1 2">G1</strain>
    </source>
</reference>
<dbReference type="Proteomes" id="UP000027142">
    <property type="component" value="Chromosome"/>
</dbReference>
<sequence length="123" mass="13157">MKNRLHTMGLVMIAFFIFSGFSFSETVEEVNDEEVSIYSHNVAASYLPSTNRIAITVLNGTPNATATVFVAPYGQSVHASTTIRLNSGGNGSTAFTLPSNARGTWAAGARIGNTTKQVNVRTR</sequence>
<organism evidence="1 2">
    <name type="scientific">Shouchella lehensis G1</name>
    <dbReference type="NCBI Taxonomy" id="1246626"/>
    <lineage>
        <taxon>Bacteria</taxon>
        <taxon>Bacillati</taxon>
        <taxon>Bacillota</taxon>
        <taxon>Bacilli</taxon>
        <taxon>Bacillales</taxon>
        <taxon>Bacillaceae</taxon>
        <taxon>Shouchella</taxon>
    </lineage>
</organism>
<accession>A0A060LXS9</accession>
<evidence type="ECO:0000313" key="2">
    <source>
        <dbReference type="Proteomes" id="UP000027142"/>
    </source>
</evidence>
<gene>
    <name evidence="1" type="ORF">BleG1_0465</name>
</gene>
<dbReference type="EMBL" id="CP003923">
    <property type="protein sequence ID" value="AIC93073.1"/>
    <property type="molecule type" value="Genomic_DNA"/>
</dbReference>
<protein>
    <submittedName>
        <fullName evidence="1">Uncharacterized protein</fullName>
    </submittedName>
</protein>
<dbReference type="HOGENOM" id="CLU_2010694_0_0_9"/>
<dbReference type="AlphaFoldDB" id="A0A060LXS9"/>
<keyword evidence="2" id="KW-1185">Reference proteome</keyword>
<evidence type="ECO:0000313" key="1">
    <source>
        <dbReference type="EMBL" id="AIC93073.1"/>
    </source>
</evidence>
<dbReference type="KEGG" id="ble:BleG1_0465"/>